<protein>
    <submittedName>
        <fullName evidence="1">Uncharacterized protein</fullName>
    </submittedName>
</protein>
<dbReference type="Proteomes" id="UP000806522">
    <property type="component" value="Unassembled WGS sequence"/>
</dbReference>
<accession>A0A9D5P179</accession>
<evidence type="ECO:0000313" key="1">
    <source>
        <dbReference type="EMBL" id="MBE6270117.1"/>
    </source>
</evidence>
<comment type="caution">
    <text evidence="1">The sequence shown here is derived from an EMBL/GenBank/DDBJ whole genome shotgun (WGS) entry which is preliminary data.</text>
</comment>
<organism evidence="1 2">
    <name type="scientific">Xylanibacter ruminicola</name>
    <name type="common">Prevotella ruminicola</name>
    <dbReference type="NCBI Taxonomy" id="839"/>
    <lineage>
        <taxon>Bacteria</taxon>
        <taxon>Pseudomonadati</taxon>
        <taxon>Bacteroidota</taxon>
        <taxon>Bacteroidia</taxon>
        <taxon>Bacteroidales</taxon>
        <taxon>Prevotellaceae</taxon>
        <taxon>Xylanibacter</taxon>
    </lineage>
</organism>
<dbReference type="EMBL" id="SUYC01000003">
    <property type="protein sequence ID" value="MBE6270117.1"/>
    <property type="molecule type" value="Genomic_DNA"/>
</dbReference>
<evidence type="ECO:0000313" key="2">
    <source>
        <dbReference type="Proteomes" id="UP000806522"/>
    </source>
</evidence>
<sequence>MKDNLDSLVETISQLNAMQDADNDQRAVELYRAIFRNDVDINKLDFNYADHILGYVEFGVEKAEIDYRNYLRYLKMISPEAYLSHLDMFNEAIRSRDDENIEEDEE</sequence>
<proteinExistence type="predicted"/>
<gene>
    <name evidence="1" type="ORF">E7101_04115</name>
</gene>
<name>A0A9D5P179_XYLRU</name>
<reference evidence="1" key="1">
    <citation type="submission" date="2019-04" db="EMBL/GenBank/DDBJ databases">
        <title>Evolution of Biomass-Degrading Anaerobic Consortia Revealed by Metagenomics.</title>
        <authorList>
            <person name="Peng X."/>
        </authorList>
    </citation>
    <scope>NUCLEOTIDE SEQUENCE</scope>
    <source>
        <strain evidence="1">SIG140</strain>
    </source>
</reference>
<dbReference type="AlphaFoldDB" id="A0A9D5P179"/>